<feature type="domain" description="BRO1" evidence="4">
    <location>
        <begin position="2"/>
        <end position="424"/>
    </location>
</feature>
<dbReference type="OrthoDB" id="10266451at2759"/>
<dbReference type="EMBL" id="KN882089">
    <property type="protein sequence ID" value="KIY44557.1"/>
    <property type="molecule type" value="Genomic_DNA"/>
</dbReference>
<sequence>MLIYNYELPTTGAISFSEICTDNTSNHAHTIHLSDATQQRANLRAALKAHKRADETDDDYLKQVKILEDYLPQLYGIISCVSQDELSFKSEPAFSWRTTLSSTLLNNSPRLELPTLHVELSFSLLTYGFLLSNHARSILNTLGTYERDKYISDADRTSKDATLNFAVTLLCRASGVFSHLAESVLPLLRIPTRPPDLSREVVLALSKMALADAQSLAIRKLRTKAAAESALRPGPPLPASHPSPALIAKLYLECAELYAAARALVLTSGASEVTADLRTRLSDAYAWHTALAHEWLGVDAGEHGSSARGGEAVGFLTWARKELTSLRNAHGRLDPMKKGKGKANRIANELAAVEEFLKHYKKLDDSLHFQPVPTQAELQARIPAGRMAVAIKPFTPPPPAFGPGSTEYSRRQTQPSQLTGLSPSKGIQEEDDVLSSKDADYAGAGSYF</sequence>
<dbReference type="PANTHER" id="PTHR40463">
    <property type="entry name" value="PH-RESPONSE REGULATOR PROTEIN PALC"/>
    <property type="match status" value="1"/>
</dbReference>
<keyword evidence="6" id="KW-1185">Reference proteome</keyword>
<dbReference type="SMART" id="SM01041">
    <property type="entry name" value="BRO1"/>
    <property type="match status" value="1"/>
</dbReference>
<dbReference type="GO" id="GO:0071467">
    <property type="term" value="P:cellular response to pH"/>
    <property type="evidence" value="ECO:0007669"/>
    <property type="project" value="InterPro"/>
</dbReference>
<dbReference type="Pfam" id="PF03097">
    <property type="entry name" value="BRO1"/>
    <property type="match status" value="1"/>
</dbReference>
<proteinExistence type="inferred from homology"/>
<dbReference type="PROSITE" id="PS51180">
    <property type="entry name" value="BRO1"/>
    <property type="match status" value="1"/>
</dbReference>
<evidence type="ECO:0000313" key="6">
    <source>
        <dbReference type="Proteomes" id="UP000054144"/>
    </source>
</evidence>
<evidence type="ECO:0000256" key="1">
    <source>
        <dbReference type="ARBA" id="ARBA00010997"/>
    </source>
</evidence>
<dbReference type="Proteomes" id="UP000054144">
    <property type="component" value="Unassembled WGS sequence"/>
</dbReference>
<dbReference type="PANTHER" id="PTHR40463:SF1">
    <property type="entry name" value="PH-RESPONSE REGULATOR PROTEIN PALC"/>
    <property type="match status" value="1"/>
</dbReference>
<dbReference type="GO" id="GO:0005886">
    <property type="term" value="C:plasma membrane"/>
    <property type="evidence" value="ECO:0007669"/>
    <property type="project" value="TreeGrafter"/>
</dbReference>
<reference evidence="5 6" key="1">
    <citation type="journal article" date="2015" name="Fungal Genet. Biol.">
        <title>Evolution of novel wood decay mechanisms in Agaricales revealed by the genome sequences of Fistulina hepatica and Cylindrobasidium torrendii.</title>
        <authorList>
            <person name="Floudas D."/>
            <person name="Held B.W."/>
            <person name="Riley R."/>
            <person name="Nagy L.G."/>
            <person name="Koehler G."/>
            <person name="Ransdell A.S."/>
            <person name="Younus H."/>
            <person name="Chow J."/>
            <person name="Chiniquy J."/>
            <person name="Lipzen A."/>
            <person name="Tritt A."/>
            <person name="Sun H."/>
            <person name="Haridas S."/>
            <person name="LaButti K."/>
            <person name="Ohm R.A."/>
            <person name="Kues U."/>
            <person name="Blanchette R.A."/>
            <person name="Grigoriev I.V."/>
            <person name="Minto R.E."/>
            <person name="Hibbett D.S."/>
        </authorList>
    </citation>
    <scope>NUCLEOTIDE SEQUENCE [LARGE SCALE GENOMIC DNA]</scope>
    <source>
        <strain evidence="5 6">ATCC 64428</strain>
    </source>
</reference>
<feature type="region of interest" description="Disordered" evidence="3">
    <location>
        <begin position="392"/>
        <end position="448"/>
    </location>
</feature>
<dbReference type="Gene3D" id="1.25.40.280">
    <property type="entry name" value="alix/aip1 like domains"/>
    <property type="match status" value="1"/>
</dbReference>
<dbReference type="AlphaFoldDB" id="A0A0D7A0I3"/>
<evidence type="ECO:0000256" key="2">
    <source>
        <dbReference type="ARBA" id="ARBA00022193"/>
    </source>
</evidence>
<accession>A0A0D7A0I3</accession>
<feature type="compositionally biased region" description="Polar residues" evidence="3">
    <location>
        <begin position="411"/>
        <end position="422"/>
    </location>
</feature>
<gene>
    <name evidence="5" type="ORF">FISHEDRAFT_77469</name>
</gene>
<organism evidence="5 6">
    <name type="scientific">Fistulina hepatica ATCC 64428</name>
    <dbReference type="NCBI Taxonomy" id="1128425"/>
    <lineage>
        <taxon>Eukaryota</taxon>
        <taxon>Fungi</taxon>
        <taxon>Dikarya</taxon>
        <taxon>Basidiomycota</taxon>
        <taxon>Agaricomycotina</taxon>
        <taxon>Agaricomycetes</taxon>
        <taxon>Agaricomycetidae</taxon>
        <taxon>Agaricales</taxon>
        <taxon>Fistulinaceae</taxon>
        <taxon>Fistulina</taxon>
    </lineage>
</organism>
<evidence type="ECO:0000259" key="4">
    <source>
        <dbReference type="PROSITE" id="PS51180"/>
    </source>
</evidence>
<dbReference type="InterPro" id="IPR004328">
    <property type="entry name" value="BRO1_dom"/>
</dbReference>
<evidence type="ECO:0000313" key="5">
    <source>
        <dbReference type="EMBL" id="KIY44557.1"/>
    </source>
</evidence>
<dbReference type="InterPro" id="IPR038499">
    <property type="entry name" value="BRO1_sf"/>
</dbReference>
<comment type="similarity">
    <text evidence="1">Belongs to the palC family.</text>
</comment>
<evidence type="ECO:0000256" key="3">
    <source>
        <dbReference type="SAM" id="MobiDB-lite"/>
    </source>
</evidence>
<dbReference type="InterPro" id="IPR037505">
    <property type="entry name" value="pH-resp_palC"/>
</dbReference>
<protein>
    <recommendedName>
        <fullName evidence="2">pH-response regulator protein palC</fullName>
    </recommendedName>
</protein>
<name>A0A0D7A0I3_9AGAR</name>
<dbReference type="CDD" id="cd09245">
    <property type="entry name" value="BRO1_UmRIM23-like"/>
    <property type="match status" value="1"/>
</dbReference>